<feature type="repeat" description="Solcar" evidence="5">
    <location>
        <begin position="449"/>
        <end position="532"/>
    </location>
</feature>
<protein>
    <recommendedName>
        <fullName evidence="8">Mitochondrial substrate carrier family protein</fullName>
    </recommendedName>
</protein>
<dbReference type="PROSITE" id="PS50920">
    <property type="entry name" value="SOLCAR"/>
    <property type="match status" value="3"/>
</dbReference>
<dbReference type="AlphaFoldDB" id="A0A8J5FE17"/>
<keyword evidence="2" id="KW-0813">Transport</keyword>
<evidence type="ECO:0000256" key="2">
    <source>
        <dbReference type="ARBA" id="ARBA00022448"/>
    </source>
</evidence>
<name>A0A8J5FE17_ZINOF</name>
<keyword evidence="7" id="KW-1185">Reference proteome</keyword>
<evidence type="ECO:0000256" key="3">
    <source>
        <dbReference type="ARBA" id="ARBA00022737"/>
    </source>
</evidence>
<dbReference type="PANTHER" id="PTHR45667">
    <property type="entry name" value="S-ADENOSYLMETHIONINE MITOCHONDRIAL CARRIER PROTEIN"/>
    <property type="match status" value="1"/>
</dbReference>
<evidence type="ECO:0000256" key="4">
    <source>
        <dbReference type="ARBA" id="ARBA00022989"/>
    </source>
</evidence>
<keyword evidence="3" id="KW-0677">Repeat</keyword>
<feature type="repeat" description="Solcar" evidence="5">
    <location>
        <begin position="547"/>
        <end position="631"/>
    </location>
</feature>
<evidence type="ECO:0000313" key="6">
    <source>
        <dbReference type="EMBL" id="KAG6485547.1"/>
    </source>
</evidence>
<feature type="repeat" description="Solcar" evidence="5">
    <location>
        <begin position="356"/>
        <end position="440"/>
    </location>
</feature>
<proteinExistence type="inferred from homology"/>
<dbReference type="EMBL" id="JACMSC010000015">
    <property type="protein sequence ID" value="KAG6485547.1"/>
    <property type="molecule type" value="Genomic_DNA"/>
</dbReference>
<accession>A0A8J5FE17</accession>
<comment type="similarity">
    <text evidence="1">Belongs to the mitochondrial carrier (TC 2.A.29) family.</text>
</comment>
<evidence type="ECO:0000256" key="5">
    <source>
        <dbReference type="PROSITE-ProRule" id="PRU00282"/>
    </source>
</evidence>
<dbReference type="GO" id="GO:0016020">
    <property type="term" value="C:membrane"/>
    <property type="evidence" value="ECO:0007669"/>
    <property type="project" value="UniProtKB-UniRule"/>
</dbReference>
<keyword evidence="5" id="KW-0472">Membrane</keyword>
<comment type="caution">
    <text evidence="6">The sequence shown here is derived from an EMBL/GenBank/DDBJ whole genome shotgun (WGS) entry which is preliminary data.</text>
</comment>
<dbReference type="OrthoDB" id="10253709at2759"/>
<evidence type="ECO:0008006" key="8">
    <source>
        <dbReference type="Google" id="ProtNLM"/>
    </source>
</evidence>
<reference evidence="6 7" key="1">
    <citation type="submission" date="2020-08" db="EMBL/GenBank/DDBJ databases">
        <title>Plant Genome Project.</title>
        <authorList>
            <person name="Zhang R.-G."/>
        </authorList>
    </citation>
    <scope>NUCLEOTIDE SEQUENCE [LARGE SCALE GENOMIC DNA]</scope>
    <source>
        <tissue evidence="6">Rhizome</tissue>
    </source>
</reference>
<dbReference type="Pfam" id="PF00153">
    <property type="entry name" value="Mito_carr"/>
    <property type="match status" value="3"/>
</dbReference>
<dbReference type="FunFam" id="1.50.40.10:FF:000162">
    <property type="entry name" value="Mitochondrial substrate carrier protein-like"/>
    <property type="match status" value="1"/>
</dbReference>
<keyword evidence="4" id="KW-1133">Transmembrane helix</keyword>
<evidence type="ECO:0000313" key="7">
    <source>
        <dbReference type="Proteomes" id="UP000734854"/>
    </source>
</evidence>
<dbReference type="InterPro" id="IPR018108">
    <property type="entry name" value="MCP_transmembrane"/>
</dbReference>
<gene>
    <name evidence="6" type="ORF">ZIOFF_054107</name>
</gene>
<keyword evidence="5" id="KW-0812">Transmembrane</keyword>
<sequence>MASDHPCSKNEKSSNKHQWLQLDVHPCRPNSKSHHNAASKAHTKGCAHCETRPPIQGASTSKFLSVVSTFWEYVENPAVLHKDEDLKICDFFQKENITCGSDQRRSKPAGSRITNLTNRLESKISSASPLRSSFEKLKNIKKQLTFPSYKGYADKPFVSRHASLSGYHPLLDYDKVLRRVTSNVQDNPCENIYDKSSVDNLKVVNGSVSTSRKVPFEISSIDAKGNAATDGGYDPRDKSMNVIGKDLQILVSLYTTDSFKQMETIKETIVGFRKHDSYRYFVYNFDFVTLTDCKHDQCQQALSVTSSFAENYGELRTSKDCNIHKSYTSSSPDLLFEEQCSQNNWNKLQDKLQMVLMKNKHAIAGAFAGTTVSLCLHPIDTIKTIIQADGISQKSIYCTFRKIILEKGIQGLYRGIATNIASSAPISAIYTFTYESVKGGLLPILPKEYHSIAHCFAGACSSLATSVVFTPSERIKQQMQVGLQYQNCWNAFITCKKRGGVLSLYAGWTAVLCRNIPHSIIKFYAYESLKESFLNSAKPVSGLNTSQTLLCGGIAGCTAALFTTPFDVIKTKLQTQVPGTRGKYNGVFHALQEITRQEGLKGLHRGLTPRLAIYMSQGAIFFASYEFLKSIFDMTVKSPVQSIHNKQIANSSTSSEMSKLHS</sequence>
<organism evidence="6 7">
    <name type="scientific">Zingiber officinale</name>
    <name type="common">Ginger</name>
    <name type="synonym">Amomum zingiber</name>
    <dbReference type="NCBI Taxonomy" id="94328"/>
    <lineage>
        <taxon>Eukaryota</taxon>
        <taxon>Viridiplantae</taxon>
        <taxon>Streptophyta</taxon>
        <taxon>Embryophyta</taxon>
        <taxon>Tracheophyta</taxon>
        <taxon>Spermatophyta</taxon>
        <taxon>Magnoliopsida</taxon>
        <taxon>Liliopsida</taxon>
        <taxon>Zingiberales</taxon>
        <taxon>Zingiberaceae</taxon>
        <taxon>Zingiber</taxon>
    </lineage>
</organism>
<evidence type="ECO:0000256" key="1">
    <source>
        <dbReference type="ARBA" id="ARBA00006375"/>
    </source>
</evidence>
<dbReference type="Proteomes" id="UP000734854">
    <property type="component" value="Unassembled WGS sequence"/>
</dbReference>